<dbReference type="InterPro" id="IPR050827">
    <property type="entry name" value="CRP1_MDG1_kinase"/>
</dbReference>
<reference evidence="4 5" key="1">
    <citation type="journal article" date="2018" name="IMA Fungus">
        <title>IMA Genome-F 9: Draft genome sequence of Annulohypoxylon stygium, Aspergillus mulundensis, Berkeleyomyces basicola (syn. Thielaviopsis basicola), Ceratocystis smalleyi, two Cercospora beticola strains, Coleophoma cylindrospora, Fusarium fracticaudum, Phialophora cf. hyalina, and Morchella septimelata.</title>
        <authorList>
            <person name="Wingfield B.D."/>
            <person name="Bills G.F."/>
            <person name="Dong Y."/>
            <person name="Huang W."/>
            <person name="Nel W.J."/>
            <person name="Swalarsk-Parry B.S."/>
            <person name="Vaghefi N."/>
            <person name="Wilken P.M."/>
            <person name="An Z."/>
            <person name="de Beer Z.W."/>
            <person name="De Vos L."/>
            <person name="Chen L."/>
            <person name="Duong T.A."/>
            <person name="Gao Y."/>
            <person name="Hammerbacher A."/>
            <person name="Kikkert J.R."/>
            <person name="Li Y."/>
            <person name="Li H."/>
            <person name="Li K."/>
            <person name="Li Q."/>
            <person name="Liu X."/>
            <person name="Ma X."/>
            <person name="Naidoo K."/>
            <person name="Pethybridge S.J."/>
            <person name="Sun J."/>
            <person name="Steenkamp E.T."/>
            <person name="van der Nest M.A."/>
            <person name="van Wyk S."/>
            <person name="Wingfield M.J."/>
            <person name="Xiong C."/>
            <person name="Yue Q."/>
            <person name="Zhang X."/>
        </authorList>
    </citation>
    <scope>NUCLEOTIDE SEQUENCE [LARGE SCALE GENOMIC DNA]</scope>
    <source>
        <strain evidence="4 5">DSM 5745</strain>
    </source>
</reference>
<evidence type="ECO:0000256" key="2">
    <source>
        <dbReference type="SAM" id="MobiDB-lite"/>
    </source>
</evidence>
<dbReference type="EMBL" id="PVWQ01000003">
    <property type="protein sequence ID" value="RDW86431.1"/>
    <property type="molecule type" value="Genomic_DNA"/>
</dbReference>
<dbReference type="CDD" id="cd02859">
    <property type="entry name" value="E_set_AMPKbeta_like_N"/>
    <property type="match status" value="1"/>
</dbReference>
<feature type="compositionally biased region" description="Basic and acidic residues" evidence="2">
    <location>
        <begin position="305"/>
        <end position="319"/>
    </location>
</feature>
<evidence type="ECO:0000256" key="1">
    <source>
        <dbReference type="ARBA" id="ARBA00038216"/>
    </source>
</evidence>
<dbReference type="GO" id="GO:0005634">
    <property type="term" value="C:nucleus"/>
    <property type="evidence" value="ECO:0007669"/>
    <property type="project" value="TreeGrafter"/>
</dbReference>
<feature type="region of interest" description="Disordered" evidence="2">
    <location>
        <begin position="180"/>
        <end position="219"/>
    </location>
</feature>
<dbReference type="OrthoDB" id="5873279at2759"/>
<dbReference type="GO" id="GO:0019901">
    <property type="term" value="F:protein kinase binding"/>
    <property type="evidence" value="ECO:0007669"/>
    <property type="project" value="TreeGrafter"/>
</dbReference>
<dbReference type="InterPro" id="IPR014756">
    <property type="entry name" value="Ig_E-set"/>
</dbReference>
<feature type="region of interest" description="Disordered" evidence="2">
    <location>
        <begin position="103"/>
        <end position="135"/>
    </location>
</feature>
<evidence type="ECO:0000313" key="4">
    <source>
        <dbReference type="EMBL" id="RDW86431.1"/>
    </source>
</evidence>
<feature type="region of interest" description="Disordered" evidence="2">
    <location>
        <begin position="259"/>
        <end position="279"/>
    </location>
</feature>
<dbReference type="RefSeq" id="XP_026605955.1">
    <property type="nucleotide sequence ID" value="XM_026745089.1"/>
</dbReference>
<dbReference type="GO" id="GO:0031588">
    <property type="term" value="C:nucleotide-activated protein kinase complex"/>
    <property type="evidence" value="ECO:0007669"/>
    <property type="project" value="TreeGrafter"/>
</dbReference>
<feature type="compositionally biased region" description="Polar residues" evidence="2">
    <location>
        <begin position="404"/>
        <end position="416"/>
    </location>
</feature>
<feature type="domain" description="AMP-activated protein kinase glycogen-binding" evidence="3">
    <location>
        <begin position="4"/>
        <end position="80"/>
    </location>
</feature>
<feature type="region of interest" description="Disordered" evidence="2">
    <location>
        <begin position="305"/>
        <end position="442"/>
    </location>
</feature>
<dbReference type="AlphaFoldDB" id="A0A3D8SJT3"/>
<dbReference type="STRING" id="1810919.A0A3D8SJT3"/>
<feature type="compositionally biased region" description="Polar residues" evidence="2">
    <location>
        <begin position="354"/>
        <end position="369"/>
    </location>
</feature>
<dbReference type="Pfam" id="PF16561">
    <property type="entry name" value="AMPK1_CBM"/>
    <property type="match status" value="1"/>
</dbReference>
<protein>
    <recommendedName>
        <fullName evidence="3">AMP-activated protein kinase glycogen-binding domain-containing protein</fullName>
    </recommendedName>
</protein>
<keyword evidence="5" id="KW-1185">Reference proteome</keyword>
<feature type="compositionally biased region" description="Low complexity" evidence="2">
    <location>
        <begin position="371"/>
        <end position="397"/>
    </location>
</feature>
<evidence type="ECO:0000259" key="3">
    <source>
        <dbReference type="Pfam" id="PF16561"/>
    </source>
</evidence>
<organism evidence="4 5">
    <name type="scientific">Aspergillus mulundensis</name>
    <dbReference type="NCBI Taxonomy" id="1810919"/>
    <lineage>
        <taxon>Eukaryota</taxon>
        <taxon>Fungi</taxon>
        <taxon>Dikarya</taxon>
        <taxon>Ascomycota</taxon>
        <taxon>Pezizomycotina</taxon>
        <taxon>Eurotiomycetes</taxon>
        <taxon>Eurotiomycetidae</taxon>
        <taxon>Eurotiales</taxon>
        <taxon>Aspergillaceae</taxon>
        <taxon>Aspergillus</taxon>
        <taxon>Aspergillus subgen. Nidulantes</taxon>
    </lineage>
</organism>
<comment type="caution">
    <text evidence="4">The sequence shown here is derived from an EMBL/GenBank/DDBJ whole genome shotgun (WGS) entry which is preliminary data.</text>
</comment>
<dbReference type="PANTHER" id="PTHR10343:SF81">
    <property type="entry name" value="CRUCIFORM DNA-RECOGNIZING PROTEIN 1-RELATED"/>
    <property type="match status" value="1"/>
</dbReference>
<gene>
    <name evidence="4" type="ORF">DSM5745_03073</name>
</gene>
<sequence length="442" mass="46154">MGSYTFRWPYDANEVFVTGTFDDWGKTIKLDRKGNGFEKDVYLPATTDKVHFKFVVDGNWTTLPDAPQESDHSSNVNNILYPDQIQADSTAALQNGTQEMASTLSGVTPNSTTAGLAGGVPKENKAPGSTTAGLDKDVPLEQRANVPGGFPADTPLSEYSVNPIPASSGIGNPIHLKPGEKVPDPSTFNTNTVQSTARTNDSYDQDSSRLAGPFSVPPVSNTMIPESSLPMGSGTHPVSADPGVTVQSAAPTSTTAALAGNVPFESKKQTDSTSPVNDVPDVVRNSLLEAHQDPEAAANQLVVDEKKELEHELQQKVKVENSAGAPAPTTTAATTETAPRASVAEPSSAELSPRTGTPTGARASNTEASQPGAPTTGAATTDAPATRASTTTTPTTGEEIKESASPSNNTKTSDVPSTGSSGKEEKKKKRSSIFAKLKEKFK</sequence>
<accession>A0A3D8SJT3</accession>
<proteinExistence type="inferred from homology"/>
<dbReference type="Gene3D" id="2.60.40.10">
    <property type="entry name" value="Immunoglobulins"/>
    <property type="match status" value="1"/>
</dbReference>
<dbReference type="GeneID" id="38113443"/>
<dbReference type="GO" id="GO:0005737">
    <property type="term" value="C:cytoplasm"/>
    <property type="evidence" value="ECO:0007669"/>
    <property type="project" value="TreeGrafter"/>
</dbReference>
<feature type="compositionally biased region" description="Polar residues" evidence="2">
    <location>
        <begin position="186"/>
        <end position="202"/>
    </location>
</feature>
<evidence type="ECO:0000313" key="5">
    <source>
        <dbReference type="Proteomes" id="UP000256690"/>
    </source>
</evidence>
<dbReference type="InterPro" id="IPR032640">
    <property type="entry name" value="AMPK1_CBM"/>
</dbReference>
<feature type="compositionally biased region" description="Low complexity" evidence="2">
    <location>
        <begin position="323"/>
        <end position="339"/>
    </location>
</feature>
<comment type="similarity">
    <text evidence="1">Belongs to the CRP1/MDG1 family.</text>
</comment>
<dbReference type="Proteomes" id="UP000256690">
    <property type="component" value="Unassembled WGS sequence"/>
</dbReference>
<dbReference type="PANTHER" id="PTHR10343">
    <property type="entry name" value="5'-AMP-ACTIVATED PROTEIN KINASE , BETA SUBUNIT"/>
    <property type="match status" value="1"/>
</dbReference>
<name>A0A3D8SJT3_9EURO</name>
<dbReference type="InterPro" id="IPR013783">
    <property type="entry name" value="Ig-like_fold"/>
</dbReference>
<dbReference type="GO" id="GO:0007165">
    <property type="term" value="P:signal transduction"/>
    <property type="evidence" value="ECO:0007669"/>
    <property type="project" value="TreeGrafter"/>
</dbReference>
<dbReference type="SUPFAM" id="SSF81296">
    <property type="entry name" value="E set domains"/>
    <property type="match status" value="1"/>
</dbReference>
<feature type="compositionally biased region" description="Polar residues" evidence="2">
    <location>
        <begin position="103"/>
        <end position="114"/>
    </location>
</feature>